<evidence type="ECO:0000259" key="2">
    <source>
        <dbReference type="PROSITE" id="PS50110"/>
    </source>
</evidence>
<dbReference type="GO" id="GO:0000160">
    <property type="term" value="P:phosphorelay signal transduction system"/>
    <property type="evidence" value="ECO:0007669"/>
    <property type="project" value="InterPro"/>
</dbReference>
<dbReference type="SMART" id="SM00448">
    <property type="entry name" value="REC"/>
    <property type="match status" value="1"/>
</dbReference>
<dbReference type="InterPro" id="IPR011006">
    <property type="entry name" value="CheY-like_superfamily"/>
</dbReference>
<feature type="domain" description="Response regulatory" evidence="2">
    <location>
        <begin position="6"/>
        <end position="139"/>
    </location>
</feature>
<dbReference type="SUPFAM" id="SSF52172">
    <property type="entry name" value="CheY-like"/>
    <property type="match status" value="1"/>
</dbReference>
<gene>
    <name evidence="3" type="primary">comA</name>
    <name evidence="3" type="ORF">GCM10011531_27530</name>
</gene>
<reference evidence="3 4" key="1">
    <citation type="journal article" date="2014" name="Int. J. Syst. Evol. Microbiol.">
        <title>Complete genome sequence of Corynebacterium casei LMG S-19264T (=DSM 44701T), isolated from a smear-ripened cheese.</title>
        <authorList>
            <consortium name="US DOE Joint Genome Institute (JGI-PGF)"/>
            <person name="Walter F."/>
            <person name="Albersmeier A."/>
            <person name="Kalinowski J."/>
            <person name="Ruckert C."/>
        </authorList>
    </citation>
    <scope>NUCLEOTIDE SEQUENCE [LARGE SCALE GENOMIC DNA]</scope>
    <source>
        <strain evidence="3 4">CGMCC 1.15295</strain>
    </source>
</reference>
<dbReference type="EMBL" id="BMIC01000011">
    <property type="protein sequence ID" value="GFZ94228.1"/>
    <property type="molecule type" value="Genomic_DNA"/>
</dbReference>
<dbReference type="Pfam" id="PF00072">
    <property type="entry name" value="Response_reg"/>
    <property type="match status" value="1"/>
</dbReference>
<dbReference type="AlphaFoldDB" id="A0A8J2TSN8"/>
<organism evidence="3 4">
    <name type="scientific">Aquaticitalea lipolytica</name>
    <dbReference type="NCBI Taxonomy" id="1247562"/>
    <lineage>
        <taxon>Bacteria</taxon>
        <taxon>Pseudomonadati</taxon>
        <taxon>Bacteroidota</taxon>
        <taxon>Flavobacteriia</taxon>
        <taxon>Flavobacteriales</taxon>
        <taxon>Flavobacteriaceae</taxon>
        <taxon>Aquaticitalea</taxon>
    </lineage>
</organism>
<dbReference type="InterPro" id="IPR001789">
    <property type="entry name" value="Sig_transdc_resp-reg_receiver"/>
</dbReference>
<dbReference type="RefSeq" id="WP_188606988.1">
    <property type="nucleotide sequence ID" value="NZ_BMIC01000011.1"/>
</dbReference>
<accession>A0A8J2TSN8</accession>
<dbReference type="InterPro" id="IPR058245">
    <property type="entry name" value="NreC/VraR/RcsB-like_REC"/>
</dbReference>
<dbReference type="PROSITE" id="PS50110">
    <property type="entry name" value="RESPONSE_REGULATORY"/>
    <property type="match status" value="1"/>
</dbReference>
<evidence type="ECO:0000313" key="4">
    <source>
        <dbReference type="Proteomes" id="UP000598120"/>
    </source>
</evidence>
<feature type="modified residue" description="4-aspartylphosphate" evidence="1">
    <location>
        <position position="66"/>
    </location>
</feature>
<comment type="caution">
    <text evidence="3">The sequence shown here is derived from an EMBL/GenBank/DDBJ whole genome shotgun (WGS) entry which is preliminary data.</text>
</comment>
<keyword evidence="1" id="KW-0597">Phosphoprotein</keyword>
<name>A0A8J2TSN8_9FLAO</name>
<protein>
    <submittedName>
        <fullName evidence="3">Transcriptional regulatory protein ComA</fullName>
    </submittedName>
</protein>
<proteinExistence type="predicted"/>
<evidence type="ECO:0000256" key="1">
    <source>
        <dbReference type="PROSITE-ProRule" id="PRU00169"/>
    </source>
</evidence>
<dbReference type="Proteomes" id="UP000598120">
    <property type="component" value="Unassembled WGS sequence"/>
</dbReference>
<sequence length="225" mass="25806">MHNIFNVLIIDDHPAIIDIYKIALERLNSLNKDFCFRVESANTCQEALEKLNYKSTDYQFDLIFLDIRIPPSDDGKILGGEDLGLKIREEHDDVKIIVLTSYNDNFLLNNIIKTINPEGFLIKTDFGFDEIVEAIKIVLIDPPYYSRSIIKLLRKQMSNDFTIDSLDRQLLYHLSIGTKTKDLPDVLPLSIAGIERRKRHLKNALNTGSKDDNVLIQIAKEKGFV</sequence>
<dbReference type="CDD" id="cd17535">
    <property type="entry name" value="REC_NarL-like"/>
    <property type="match status" value="1"/>
</dbReference>
<evidence type="ECO:0000313" key="3">
    <source>
        <dbReference type="EMBL" id="GFZ94228.1"/>
    </source>
</evidence>
<keyword evidence="4" id="KW-1185">Reference proteome</keyword>
<dbReference type="Gene3D" id="3.40.50.2300">
    <property type="match status" value="1"/>
</dbReference>